<dbReference type="EMBL" id="CAJVCH010015005">
    <property type="protein sequence ID" value="CAG7678362.1"/>
    <property type="molecule type" value="Genomic_DNA"/>
</dbReference>
<organism evidence="1 2">
    <name type="scientific">Allacma fusca</name>
    <dbReference type="NCBI Taxonomy" id="39272"/>
    <lineage>
        <taxon>Eukaryota</taxon>
        <taxon>Metazoa</taxon>
        <taxon>Ecdysozoa</taxon>
        <taxon>Arthropoda</taxon>
        <taxon>Hexapoda</taxon>
        <taxon>Collembola</taxon>
        <taxon>Symphypleona</taxon>
        <taxon>Sminthuridae</taxon>
        <taxon>Allacma</taxon>
    </lineage>
</organism>
<name>A0A8J2NKF3_9HEXA</name>
<proteinExistence type="predicted"/>
<accession>A0A8J2NKF3</accession>
<dbReference type="Proteomes" id="UP000708208">
    <property type="component" value="Unassembled WGS sequence"/>
</dbReference>
<evidence type="ECO:0000313" key="2">
    <source>
        <dbReference type="Proteomes" id="UP000708208"/>
    </source>
</evidence>
<feature type="non-terminal residue" evidence="1">
    <location>
        <position position="1"/>
    </location>
</feature>
<reference evidence="1" key="1">
    <citation type="submission" date="2021-06" db="EMBL/GenBank/DDBJ databases">
        <authorList>
            <person name="Hodson N. C."/>
            <person name="Mongue J. A."/>
            <person name="Jaron S. K."/>
        </authorList>
    </citation>
    <scope>NUCLEOTIDE SEQUENCE</scope>
</reference>
<keyword evidence="2" id="KW-1185">Reference proteome</keyword>
<comment type="caution">
    <text evidence="1">The sequence shown here is derived from an EMBL/GenBank/DDBJ whole genome shotgun (WGS) entry which is preliminary data.</text>
</comment>
<gene>
    <name evidence="1" type="ORF">AFUS01_LOCUS2605</name>
</gene>
<protein>
    <submittedName>
        <fullName evidence="1">Uncharacterized protein</fullName>
    </submittedName>
</protein>
<evidence type="ECO:0000313" key="1">
    <source>
        <dbReference type="EMBL" id="CAG7678362.1"/>
    </source>
</evidence>
<sequence>HNLRTTPTNFSLCQNIPGTEWHLEEKAKSKPLPEMLLEMNWELL</sequence>
<dbReference type="AlphaFoldDB" id="A0A8J2NKF3"/>